<dbReference type="Proteomes" id="UP000499080">
    <property type="component" value="Unassembled WGS sequence"/>
</dbReference>
<proteinExistence type="predicted"/>
<protein>
    <submittedName>
        <fullName evidence="1">Uncharacterized protein</fullName>
    </submittedName>
</protein>
<gene>
    <name evidence="1" type="ORF">AVEN_19955_1</name>
</gene>
<name>A0A4Y2LKX3_ARAVE</name>
<dbReference type="EMBL" id="BGPR01005984">
    <property type="protein sequence ID" value="GBN15089.1"/>
    <property type="molecule type" value="Genomic_DNA"/>
</dbReference>
<evidence type="ECO:0000313" key="1">
    <source>
        <dbReference type="EMBL" id="GBN15089.1"/>
    </source>
</evidence>
<evidence type="ECO:0000313" key="2">
    <source>
        <dbReference type="Proteomes" id="UP000499080"/>
    </source>
</evidence>
<organism evidence="1 2">
    <name type="scientific">Araneus ventricosus</name>
    <name type="common">Orbweaver spider</name>
    <name type="synonym">Epeira ventricosa</name>
    <dbReference type="NCBI Taxonomy" id="182803"/>
    <lineage>
        <taxon>Eukaryota</taxon>
        <taxon>Metazoa</taxon>
        <taxon>Ecdysozoa</taxon>
        <taxon>Arthropoda</taxon>
        <taxon>Chelicerata</taxon>
        <taxon>Arachnida</taxon>
        <taxon>Araneae</taxon>
        <taxon>Araneomorphae</taxon>
        <taxon>Entelegynae</taxon>
        <taxon>Araneoidea</taxon>
        <taxon>Araneidae</taxon>
        <taxon>Araneus</taxon>
    </lineage>
</organism>
<reference evidence="1 2" key="1">
    <citation type="journal article" date="2019" name="Sci. Rep.">
        <title>Orb-weaving spider Araneus ventricosus genome elucidates the spidroin gene catalogue.</title>
        <authorList>
            <person name="Kono N."/>
            <person name="Nakamura H."/>
            <person name="Ohtoshi R."/>
            <person name="Moran D.A.P."/>
            <person name="Shinohara A."/>
            <person name="Yoshida Y."/>
            <person name="Fujiwara M."/>
            <person name="Mori M."/>
            <person name="Tomita M."/>
            <person name="Arakawa K."/>
        </authorList>
    </citation>
    <scope>NUCLEOTIDE SEQUENCE [LARGE SCALE GENOMIC DNA]</scope>
</reference>
<comment type="caution">
    <text evidence="1">The sequence shown here is derived from an EMBL/GenBank/DDBJ whole genome shotgun (WGS) entry which is preliminary data.</text>
</comment>
<accession>A0A4Y2LKX3</accession>
<dbReference type="AlphaFoldDB" id="A0A4Y2LKX3"/>
<sequence length="358" mass="41916">MLFFSCRHHVYELISKAVFEVKIKQVTTSPDSPLFKKLKDSWKNNDPTKIQCYRETVELFRTVTELENLLACYRAELKNVMVRDDYRELIELSIVFLSEDAEKKNLIRPPGAKHQARWMARAIYSLKLSLFSPQLKLNTKDKEALLDVCLFIVTIYVKPWLQCILAVETPYKDLCFWKSLKAYEKVNESISKAALQKFSQNLWFFTDEIAVLALFDDDVDEETKLKMMANLHREIFSTHEKRYIPSKEELFRSVEFFTGKNEWCETKRNVLNVKQKLEILQKLDNGESASIDAEYILNEGNTVSHSAALQSVETLLDYTGQRGFDYGDITAVRQICVDIRQEMNKQQKQKRITDFLKQ</sequence>
<keyword evidence="2" id="KW-1185">Reference proteome</keyword>